<dbReference type="EC" id="3.5.4.13" evidence="3"/>
<feature type="binding site" evidence="3">
    <location>
        <position position="167"/>
    </location>
    <ligand>
        <name>dCTP</name>
        <dbReference type="ChEBI" id="CHEBI:61481"/>
    </ligand>
</feature>
<evidence type="ECO:0000313" key="5">
    <source>
        <dbReference type="EMBL" id="OHA71010.1"/>
    </source>
</evidence>
<dbReference type="GO" id="GO:0015949">
    <property type="term" value="P:nucleobase-containing small molecule interconversion"/>
    <property type="evidence" value="ECO:0007669"/>
    <property type="project" value="TreeGrafter"/>
</dbReference>
<dbReference type="SUPFAM" id="SSF51283">
    <property type="entry name" value="dUTPase-like"/>
    <property type="match status" value="1"/>
</dbReference>
<dbReference type="STRING" id="1802457.A3F15_00560"/>
<dbReference type="NCBIfam" id="TIGR02274">
    <property type="entry name" value="dCTP_deam"/>
    <property type="match status" value="1"/>
</dbReference>
<dbReference type="Proteomes" id="UP000177078">
    <property type="component" value="Unassembled WGS sequence"/>
</dbReference>
<comment type="pathway">
    <text evidence="3">Pyrimidine metabolism; dUMP biosynthesis; dUMP from dCTP (dUTP route): step 1/2.</text>
</comment>
<comment type="subunit">
    <text evidence="3">Homotrimer.</text>
</comment>
<dbReference type="AlphaFoldDB" id="A0A1G2RDU8"/>
<evidence type="ECO:0000256" key="3">
    <source>
        <dbReference type="HAMAP-Rule" id="MF_00146"/>
    </source>
</evidence>
<comment type="catalytic activity">
    <reaction evidence="3">
        <text>dCTP + H2O + H(+) = dUTP + NH4(+)</text>
        <dbReference type="Rhea" id="RHEA:22680"/>
        <dbReference type="ChEBI" id="CHEBI:15377"/>
        <dbReference type="ChEBI" id="CHEBI:15378"/>
        <dbReference type="ChEBI" id="CHEBI:28938"/>
        <dbReference type="ChEBI" id="CHEBI:61481"/>
        <dbReference type="ChEBI" id="CHEBI:61555"/>
        <dbReference type="EC" id="3.5.4.13"/>
    </reaction>
</comment>
<feature type="region of interest" description="Disordered" evidence="4">
    <location>
        <begin position="167"/>
        <end position="192"/>
    </location>
</feature>
<feature type="binding site" evidence="3">
    <location>
        <position position="174"/>
    </location>
    <ligand>
        <name>dCTP</name>
        <dbReference type="ChEBI" id="CHEBI:61481"/>
    </ligand>
</feature>
<dbReference type="GO" id="GO:0006229">
    <property type="term" value="P:dUTP biosynthetic process"/>
    <property type="evidence" value="ECO:0007669"/>
    <property type="project" value="UniProtKB-UniRule"/>
</dbReference>
<keyword evidence="3" id="KW-0547">Nucleotide-binding</keyword>
<dbReference type="Pfam" id="PF22769">
    <property type="entry name" value="DCD"/>
    <property type="match status" value="1"/>
</dbReference>
<evidence type="ECO:0000256" key="4">
    <source>
        <dbReference type="SAM" id="MobiDB-lite"/>
    </source>
</evidence>
<comment type="caution">
    <text evidence="5">The sequence shown here is derived from an EMBL/GenBank/DDBJ whole genome shotgun (WGS) entry which is preliminary data.</text>
</comment>
<dbReference type="Gene3D" id="2.70.40.10">
    <property type="match status" value="1"/>
</dbReference>
<dbReference type="UniPathway" id="UPA00610">
    <property type="reaction ID" value="UER00665"/>
</dbReference>
<dbReference type="CDD" id="cd07557">
    <property type="entry name" value="trimeric_dUTPase"/>
    <property type="match status" value="1"/>
</dbReference>
<protein>
    <recommendedName>
        <fullName evidence="3">dCTP deaminase</fullName>
        <ecNumber evidence="3">3.5.4.13</ecNumber>
    </recommendedName>
    <alternativeName>
        <fullName evidence="3">Deoxycytidine triphosphate deaminase</fullName>
    </alternativeName>
</protein>
<name>A0A1G2RDU8_9BACT</name>
<comment type="function">
    <text evidence="3">Catalyzes the deamination of dCTP to dUTP.</text>
</comment>
<proteinExistence type="inferred from homology"/>
<dbReference type="PANTHER" id="PTHR42680">
    <property type="entry name" value="DCTP DEAMINASE"/>
    <property type="match status" value="1"/>
</dbReference>
<evidence type="ECO:0000313" key="6">
    <source>
        <dbReference type="Proteomes" id="UP000177078"/>
    </source>
</evidence>
<feature type="active site" description="Proton donor/acceptor" evidence="3">
    <location>
        <position position="133"/>
    </location>
</feature>
<evidence type="ECO:0000256" key="2">
    <source>
        <dbReference type="ARBA" id="ARBA00023080"/>
    </source>
</evidence>
<organism evidence="5 6">
    <name type="scientific">Candidatus Wildermuthbacteria bacterium RIFCSPHIGHO2_12_FULL_40_12</name>
    <dbReference type="NCBI Taxonomy" id="1802457"/>
    <lineage>
        <taxon>Bacteria</taxon>
        <taxon>Candidatus Wildermuthiibacteriota</taxon>
    </lineage>
</organism>
<dbReference type="GO" id="GO:0006226">
    <property type="term" value="P:dUMP biosynthetic process"/>
    <property type="evidence" value="ECO:0007669"/>
    <property type="project" value="UniProtKB-UniPathway"/>
</dbReference>
<dbReference type="InterPro" id="IPR036157">
    <property type="entry name" value="dUTPase-like_sf"/>
</dbReference>
<dbReference type="HAMAP" id="MF_00146">
    <property type="entry name" value="dCTP_deaminase"/>
    <property type="match status" value="1"/>
</dbReference>
<dbReference type="InterPro" id="IPR033704">
    <property type="entry name" value="dUTPase_trimeric"/>
</dbReference>
<dbReference type="InterPro" id="IPR011962">
    <property type="entry name" value="dCTP_deaminase"/>
</dbReference>
<feature type="binding site" evidence="3">
    <location>
        <begin position="105"/>
        <end position="110"/>
    </location>
    <ligand>
        <name>dCTP</name>
        <dbReference type="ChEBI" id="CHEBI:61481"/>
    </ligand>
</feature>
<evidence type="ECO:0000256" key="1">
    <source>
        <dbReference type="ARBA" id="ARBA00022801"/>
    </source>
</evidence>
<dbReference type="GO" id="GO:0000166">
    <property type="term" value="F:nucleotide binding"/>
    <property type="evidence" value="ECO:0007669"/>
    <property type="project" value="UniProtKB-KW"/>
</dbReference>
<sequence length="192" mass="21638">MILSDRDIKQYIQQGKIKIDPSPDFKTQLGPCSIDLHLGNVFKVFKVSSYPYLDPKRDIDFEEIMEEIKVPEGGPFILQPKSFVLTTTKENFSINNEIMARLDGRSSLARLGVIVHLTSARFDPGWHGKAVLEIGNLGIMPVILYAGITRICALTFEKLSNPSETPYLQQADHKYAEPDSPQASKINHEHKK</sequence>
<keyword evidence="2 3" id="KW-0546">Nucleotide metabolism</keyword>
<comment type="similarity">
    <text evidence="3">Belongs to the dCTP deaminase family.</text>
</comment>
<gene>
    <name evidence="3" type="primary">dcd</name>
    <name evidence="5" type="ORF">A3F15_00560</name>
</gene>
<dbReference type="PANTHER" id="PTHR42680:SF3">
    <property type="entry name" value="DCTP DEAMINASE"/>
    <property type="match status" value="1"/>
</dbReference>
<dbReference type="GO" id="GO:0008829">
    <property type="term" value="F:dCTP deaminase activity"/>
    <property type="evidence" value="ECO:0007669"/>
    <property type="project" value="UniProtKB-UniRule"/>
</dbReference>
<feature type="binding site" evidence="3">
    <location>
        <position position="123"/>
    </location>
    <ligand>
        <name>dCTP</name>
        <dbReference type="ChEBI" id="CHEBI:61481"/>
    </ligand>
</feature>
<accession>A0A1G2RDU8</accession>
<dbReference type="EMBL" id="MHUC01000013">
    <property type="protein sequence ID" value="OHA71010.1"/>
    <property type="molecule type" value="Genomic_DNA"/>
</dbReference>
<keyword evidence="1 3" id="KW-0378">Hydrolase</keyword>
<reference evidence="5 6" key="1">
    <citation type="journal article" date="2016" name="Nat. Commun.">
        <title>Thousands of microbial genomes shed light on interconnected biogeochemical processes in an aquifer system.</title>
        <authorList>
            <person name="Anantharaman K."/>
            <person name="Brown C.T."/>
            <person name="Hug L.A."/>
            <person name="Sharon I."/>
            <person name="Castelle C.J."/>
            <person name="Probst A.J."/>
            <person name="Thomas B.C."/>
            <person name="Singh A."/>
            <person name="Wilkins M.J."/>
            <person name="Karaoz U."/>
            <person name="Brodie E.L."/>
            <person name="Williams K.H."/>
            <person name="Hubbard S.S."/>
            <person name="Banfield J.F."/>
        </authorList>
    </citation>
    <scope>NUCLEOTIDE SEQUENCE [LARGE SCALE GENOMIC DNA]</scope>
</reference>
<comment type="caution">
    <text evidence="3">Lacks conserved residue(s) required for the propagation of feature annotation.</text>
</comment>
<feature type="binding site" evidence="3">
    <location>
        <begin position="131"/>
        <end position="133"/>
    </location>
    <ligand>
        <name>dCTP</name>
        <dbReference type="ChEBI" id="CHEBI:61481"/>
    </ligand>
</feature>